<proteinExistence type="predicted"/>
<evidence type="ECO:0000313" key="1">
    <source>
        <dbReference type="EMBL" id="RPD52297.1"/>
    </source>
</evidence>
<dbReference type="InterPro" id="IPR036397">
    <property type="entry name" value="RNaseH_sf"/>
</dbReference>
<protein>
    <recommendedName>
        <fullName evidence="3">RNase H type-1 domain-containing protein</fullName>
    </recommendedName>
</protein>
<dbReference type="InterPro" id="IPR012337">
    <property type="entry name" value="RNaseH-like_sf"/>
</dbReference>
<gene>
    <name evidence="1" type="ORF">L227DRAFT_515025</name>
</gene>
<dbReference type="STRING" id="1328759.A0A5C2RPB8"/>
<dbReference type="AlphaFoldDB" id="A0A5C2RPB8"/>
<evidence type="ECO:0000313" key="2">
    <source>
        <dbReference type="Proteomes" id="UP000313359"/>
    </source>
</evidence>
<dbReference type="Proteomes" id="UP000313359">
    <property type="component" value="Unassembled WGS sequence"/>
</dbReference>
<dbReference type="EMBL" id="ML122376">
    <property type="protein sequence ID" value="RPD52297.1"/>
    <property type="molecule type" value="Genomic_DNA"/>
</dbReference>
<evidence type="ECO:0008006" key="3">
    <source>
        <dbReference type="Google" id="ProtNLM"/>
    </source>
</evidence>
<keyword evidence="2" id="KW-1185">Reference proteome</keyword>
<reference evidence="1" key="1">
    <citation type="journal article" date="2018" name="Genome Biol. Evol.">
        <title>Genomics and development of Lentinus tigrinus, a white-rot wood-decaying mushroom with dimorphic fruiting bodies.</title>
        <authorList>
            <person name="Wu B."/>
            <person name="Xu Z."/>
            <person name="Knudson A."/>
            <person name="Carlson A."/>
            <person name="Chen N."/>
            <person name="Kovaka S."/>
            <person name="LaButti K."/>
            <person name="Lipzen A."/>
            <person name="Pennachio C."/>
            <person name="Riley R."/>
            <person name="Schakwitz W."/>
            <person name="Umezawa K."/>
            <person name="Ohm R.A."/>
            <person name="Grigoriev I.V."/>
            <person name="Nagy L.G."/>
            <person name="Gibbons J."/>
            <person name="Hibbett D."/>
        </authorList>
    </citation>
    <scope>NUCLEOTIDE SEQUENCE [LARGE SCALE GENOMIC DNA]</scope>
    <source>
        <strain evidence="1">ALCF2SS1-6</strain>
    </source>
</reference>
<sequence length="279" mass="31138">MANHVAKSCKPKHVDLRINTFMQKWNPKMRGLPQELKGMINVARKYSLRIEGLAFSRDIMRALPMWDHIYAPARAISRLLYPSRIVTCLRCNHHAKLVGDFERLAEVLKNGTHRASANCGCAGCKRLRDDDACENPHLCCTRARDLIVCLPDKWNPMLRHPEDYERDGMKALEQQIIDEDEIPFDRCITTYGDASQVFRIFTSSTLVFNGIAPMELCESGPTLEVATDGSCTNNGDADARAGAGVFIAVDSELNRSVRIPEGIEQSNQTGEMIATLTAA</sequence>
<dbReference type="GO" id="GO:0003676">
    <property type="term" value="F:nucleic acid binding"/>
    <property type="evidence" value="ECO:0007669"/>
    <property type="project" value="InterPro"/>
</dbReference>
<dbReference type="SUPFAM" id="SSF53098">
    <property type="entry name" value="Ribonuclease H-like"/>
    <property type="match status" value="1"/>
</dbReference>
<dbReference type="OrthoDB" id="2755170at2759"/>
<name>A0A5C2RPB8_9APHY</name>
<dbReference type="Gene3D" id="3.30.420.10">
    <property type="entry name" value="Ribonuclease H-like superfamily/Ribonuclease H"/>
    <property type="match status" value="1"/>
</dbReference>
<organism evidence="1 2">
    <name type="scientific">Lentinus tigrinus ALCF2SS1-6</name>
    <dbReference type="NCBI Taxonomy" id="1328759"/>
    <lineage>
        <taxon>Eukaryota</taxon>
        <taxon>Fungi</taxon>
        <taxon>Dikarya</taxon>
        <taxon>Basidiomycota</taxon>
        <taxon>Agaricomycotina</taxon>
        <taxon>Agaricomycetes</taxon>
        <taxon>Polyporales</taxon>
        <taxon>Polyporaceae</taxon>
        <taxon>Lentinus</taxon>
    </lineage>
</organism>
<feature type="non-terminal residue" evidence="1">
    <location>
        <position position="279"/>
    </location>
</feature>
<accession>A0A5C2RPB8</accession>